<dbReference type="AlphaFoldDB" id="A0A380ABT2"/>
<proteinExistence type="predicted"/>
<evidence type="ECO:0000313" key="2">
    <source>
        <dbReference type="Proteomes" id="UP000254069"/>
    </source>
</evidence>
<reference evidence="1 2" key="1">
    <citation type="submission" date="2018-06" db="EMBL/GenBank/DDBJ databases">
        <authorList>
            <consortium name="Pathogen Informatics"/>
            <person name="Doyle S."/>
        </authorList>
    </citation>
    <scope>NUCLEOTIDE SEQUENCE [LARGE SCALE GENOMIC DNA]</scope>
    <source>
        <strain evidence="1 2">NCTC10738</strain>
    </source>
</reference>
<evidence type="ECO:0000313" key="1">
    <source>
        <dbReference type="EMBL" id="SUI77094.1"/>
    </source>
</evidence>
<accession>A0A380ABT2</accession>
<protein>
    <submittedName>
        <fullName evidence="1">Uncharacterized protein</fullName>
    </submittedName>
</protein>
<organism evidence="1 2">
    <name type="scientific">Shewanella algae</name>
    <dbReference type="NCBI Taxonomy" id="38313"/>
    <lineage>
        <taxon>Bacteria</taxon>
        <taxon>Pseudomonadati</taxon>
        <taxon>Pseudomonadota</taxon>
        <taxon>Gammaproteobacteria</taxon>
        <taxon>Alteromonadales</taxon>
        <taxon>Shewanellaceae</taxon>
        <taxon>Shewanella</taxon>
    </lineage>
</organism>
<sequence>MNIQIHPSYFRKIVLSEPFSQMIDVAVASGYSSHRAYVCLSIARATKLSAACVNPAVEAEINRRSIVHSARVDGGAV</sequence>
<name>A0A380ABT2_9GAMM</name>
<dbReference type="RefSeq" id="WP_115389822.1">
    <property type="nucleotide sequence ID" value="NZ_JADZHC010000073.1"/>
</dbReference>
<dbReference type="Proteomes" id="UP000254069">
    <property type="component" value="Unassembled WGS sequence"/>
</dbReference>
<dbReference type="EMBL" id="UGYO01000001">
    <property type="protein sequence ID" value="SUI77094.1"/>
    <property type="molecule type" value="Genomic_DNA"/>
</dbReference>
<keyword evidence="2" id="KW-1185">Reference proteome</keyword>
<gene>
    <name evidence="1" type="ORF">NCTC10738_02538</name>
</gene>